<organism evidence="7 8">
    <name type="scientific">Cymbomonas tetramitiformis</name>
    <dbReference type="NCBI Taxonomy" id="36881"/>
    <lineage>
        <taxon>Eukaryota</taxon>
        <taxon>Viridiplantae</taxon>
        <taxon>Chlorophyta</taxon>
        <taxon>Pyramimonadophyceae</taxon>
        <taxon>Pyramimonadales</taxon>
        <taxon>Pyramimonadaceae</taxon>
        <taxon>Cymbomonas</taxon>
    </lineage>
</organism>
<keyword evidence="8" id="KW-1185">Reference proteome</keyword>
<evidence type="ECO:0000256" key="4">
    <source>
        <dbReference type="PROSITE-ProRule" id="PRU00134"/>
    </source>
</evidence>
<dbReference type="AlphaFoldDB" id="A0AAE0C8H1"/>
<dbReference type="SUPFAM" id="SSF144232">
    <property type="entry name" value="HIT/MYND zinc finger-like"/>
    <property type="match status" value="1"/>
</dbReference>
<gene>
    <name evidence="7" type="ORF">CYMTET_40885</name>
</gene>
<name>A0AAE0C8H1_9CHLO</name>
<evidence type="ECO:0000256" key="5">
    <source>
        <dbReference type="SAM" id="MobiDB-lite"/>
    </source>
</evidence>
<evidence type="ECO:0000313" key="7">
    <source>
        <dbReference type="EMBL" id="KAK3249693.1"/>
    </source>
</evidence>
<evidence type="ECO:0000313" key="8">
    <source>
        <dbReference type="Proteomes" id="UP001190700"/>
    </source>
</evidence>
<dbReference type="PROSITE" id="PS50865">
    <property type="entry name" value="ZF_MYND_2"/>
    <property type="match status" value="1"/>
</dbReference>
<dbReference type="InterPro" id="IPR002893">
    <property type="entry name" value="Znf_MYND"/>
</dbReference>
<accession>A0AAE0C8H1</accession>
<keyword evidence="1" id="KW-0479">Metal-binding</keyword>
<evidence type="ECO:0000256" key="3">
    <source>
        <dbReference type="ARBA" id="ARBA00022833"/>
    </source>
</evidence>
<evidence type="ECO:0000256" key="1">
    <source>
        <dbReference type="ARBA" id="ARBA00022723"/>
    </source>
</evidence>
<feature type="domain" description="MYND-type" evidence="6">
    <location>
        <begin position="515"/>
        <end position="565"/>
    </location>
</feature>
<keyword evidence="3" id="KW-0862">Zinc</keyword>
<feature type="compositionally biased region" description="Basic and acidic residues" evidence="5">
    <location>
        <begin position="263"/>
        <end position="288"/>
    </location>
</feature>
<feature type="region of interest" description="Disordered" evidence="5">
    <location>
        <begin position="263"/>
        <end position="308"/>
    </location>
</feature>
<feature type="compositionally biased region" description="Basic and acidic residues" evidence="5">
    <location>
        <begin position="419"/>
        <end position="429"/>
    </location>
</feature>
<dbReference type="EMBL" id="LGRX02027214">
    <property type="protein sequence ID" value="KAK3249693.1"/>
    <property type="molecule type" value="Genomic_DNA"/>
</dbReference>
<sequence length="643" mass="70255">MNTVARFLFSRVQQAYLVLVSLALALAHFLVSRVAGYLGKREAMQTILYKADVVQYGNSTHFEFEHQLSASEFRHILGSREARTNFLKRVGNHACAKIIAAQQWPCSMCGNPKAKTLVSTPCDYLQQDPPFVMDFLPFPVCGSQSCDKQAKITTAQLMKEVFPEHGEQAAEADLTNPKAALPSHADDRKDLCDVPPLEVQAGSKVEVHSLQSAEGRNMNGCVATVLEFNASSKRFIIQLQDTVGAQTQEDLLKRIKPENLRWANDRGEEGDGARDEKGDRGVHAGESKRKTKTSARVRKGPSDNRKAERALQTAGLSAMKGDWRACADAYKTGYELGAPDWHLGYCCVSGFTSVLRETHFPASTDDLSFLRQLGKAEDVPALHRAQAQFTYGLMKWLGGERESAARNYREAIAIGEKASASDRARKETLPDGATQQYVPKTSGPVLDEVMQGARENLEVLEGQRTGPLSKEESPPGTTQGLAPLKRVHAVPAGPGVHPAVMDQALEQLRVSGSSCDQCGRQRGGKGVASGGEEVNLRMCQRCKRVWYCSAECQRAAWKGGHKRNCRPWGQHSAGDRIQLKQGAVPLKPEYNGCIVEVVGKVAAAADEPSEGPMSEWEVQLLGSDGTTVRVLGKFMEPLRAPQG</sequence>
<evidence type="ECO:0000259" key="6">
    <source>
        <dbReference type="PROSITE" id="PS50865"/>
    </source>
</evidence>
<reference evidence="7 8" key="1">
    <citation type="journal article" date="2015" name="Genome Biol. Evol.">
        <title>Comparative Genomics of a Bacterivorous Green Alga Reveals Evolutionary Causalities and Consequences of Phago-Mixotrophic Mode of Nutrition.</title>
        <authorList>
            <person name="Burns J.A."/>
            <person name="Paasch A."/>
            <person name="Narechania A."/>
            <person name="Kim E."/>
        </authorList>
    </citation>
    <scope>NUCLEOTIDE SEQUENCE [LARGE SCALE GENOMIC DNA]</scope>
    <source>
        <strain evidence="7 8">PLY_AMNH</strain>
    </source>
</reference>
<dbReference type="Pfam" id="PF01753">
    <property type="entry name" value="zf-MYND"/>
    <property type="match status" value="1"/>
</dbReference>
<keyword evidence="2 4" id="KW-0863">Zinc-finger</keyword>
<dbReference type="Proteomes" id="UP001190700">
    <property type="component" value="Unassembled WGS sequence"/>
</dbReference>
<feature type="compositionally biased region" description="Basic residues" evidence="5">
    <location>
        <begin position="289"/>
        <end position="299"/>
    </location>
</feature>
<dbReference type="Gene3D" id="6.10.140.2220">
    <property type="match status" value="1"/>
</dbReference>
<proteinExistence type="predicted"/>
<comment type="caution">
    <text evidence="7">The sequence shown here is derived from an EMBL/GenBank/DDBJ whole genome shotgun (WGS) entry which is preliminary data.</text>
</comment>
<protein>
    <recommendedName>
        <fullName evidence="6">MYND-type domain-containing protein</fullName>
    </recommendedName>
</protein>
<dbReference type="GO" id="GO:0008270">
    <property type="term" value="F:zinc ion binding"/>
    <property type="evidence" value="ECO:0007669"/>
    <property type="project" value="UniProtKB-KW"/>
</dbReference>
<evidence type="ECO:0000256" key="2">
    <source>
        <dbReference type="ARBA" id="ARBA00022771"/>
    </source>
</evidence>
<feature type="region of interest" description="Disordered" evidence="5">
    <location>
        <begin position="419"/>
        <end position="440"/>
    </location>
</feature>